<dbReference type="SUPFAM" id="SSF57850">
    <property type="entry name" value="RING/U-box"/>
    <property type="match status" value="1"/>
</dbReference>
<dbReference type="EMBL" id="NKQK01000011">
    <property type="protein sequence ID" value="PSS18104.1"/>
    <property type="molecule type" value="Genomic_DNA"/>
</dbReference>
<comment type="caution">
    <text evidence="16">The sequence shown here is derived from an EMBL/GenBank/DDBJ whole genome shotgun (WGS) entry which is preliminary data.</text>
</comment>
<dbReference type="GO" id="GO:0016020">
    <property type="term" value="C:membrane"/>
    <property type="evidence" value="ECO:0007669"/>
    <property type="project" value="UniProtKB-SubCell"/>
</dbReference>
<evidence type="ECO:0000313" key="16">
    <source>
        <dbReference type="EMBL" id="PSS18104.1"/>
    </source>
</evidence>
<evidence type="ECO:0000256" key="14">
    <source>
        <dbReference type="SAM" id="Phobius"/>
    </source>
</evidence>
<evidence type="ECO:0000256" key="13">
    <source>
        <dbReference type="SAM" id="MobiDB-lite"/>
    </source>
</evidence>
<feature type="transmembrane region" description="Helical" evidence="14">
    <location>
        <begin position="269"/>
        <end position="290"/>
    </location>
</feature>
<evidence type="ECO:0000256" key="7">
    <source>
        <dbReference type="ARBA" id="ARBA00022771"/>
    </source>
</evidence>
<reference evidence="17" key="2">
    <citation type="journal article" date="2018" name="BMC Genomics">
        <title>A manually annotated Actinidia chinensis var. chinensis (kiwifruit) genome highlights the challenges associated with draft genomes and gene prediction in plants.</title>
        <authorList>
            <person name="Pilkington S.M."/>
            <person name="Crowhurst R."/>
            <person name="Hilario E."/>
            <person name="Nardozza S."/>
            <person name="Fraser L."/>
            <person name="Peng Y."/>
            <person name="Gunaseelan K."/>
            <person name="Simpson R."/>
            <person name="Tahir J."/>
            <person name="Deroles S.C."/>
            <person name="Templeton K."/>
            <person name="Luo Z."/>
            <person name="Davy M."/>
            <person name="Cheng C."/>
            <person name="McNeilage M."/>
            <person name="Scaglione D."/>
            <person name="Liu Y."/>
            <person name="Zhang Q."/>
            <person name="Datson P."/>
            <person name="De Silva N."/>
            <person name="Gardiner S.E."/>
            <person name="Bassett H."/>
            <person name="Chagne D."/>
            <person name="McCallum J."/>
            <person name="Dzierzon H."/>
            <person name="Deng C."/>
            <person name="Wang Y.Y."/>
            <person name="Barron L."/>
            <person name="Manako K."/>
            <person name="Bowen J."/>
            <person name="Foster T.M."/>
            <person name="Erridge Z.A."/>
            <person name="Tiffin H."/>
            <person name="Waite C.N."/>
            <person name="Davies K.M."/>
            <person name="Grierson E.P."/>
            <person name="Laing W.A."/>
            <person name="Kirk R."/>
            <person name="Chen X."/>
            <person name="Wood M."/>
            <person name="Montefiori M."/>
            <person name="Brummell D.A."/>
            <person name="Schwinn K.E."/>
            <person name="Catanach A."/>
            <person name="Fullerton C."/>
            <person name="Li D."/>
            <person name="Meiyalaghan S."/>
            <person name="Nieuwenhuizen N."/>
            <person name="Read N."/>
            <person name="Prakash R."/>
            <person name="Hunter D."/>
            <person name="Zhang H."/>
            <person name="McKenzie M."/>
            <person name="Knabel M."/>
            <person name="Harris A."/>
            <person name="Allan A.C."/>
            <person name="Gleave A."/>
            <person name="Chen A."/>
            <person name="Janssen B.J."/>
            <person name="Plunkett B."/>
            <person name="Ampomah-Dwamena C."/>
            <person name="Voogd C."/>
            <person name="Leif D."/>
            <person name="Lafferty D."/>
            <person name="Souleyre E.J.F."/>
            <person name="Varkonyi-Gasic E."/>
            <person name="Gambi F."/>
            <person name="Hanley J."/>
            <person name="Yao J.L."/>
            <person name="Cheung J."/>
            <person name="David K.M."/>
            <person name="Warren B."/>
            <person name="Marsh K."/>
            <person name="Snowden K.C."/>
            <person name="Lin-Wang K."/>
            <person name="Brian L."/>
            <person name="Martinez-Sanchez M."/>
            <person name="Wang M."/>
            <person name="Ileperuma N."/>
            <person name="Macnee N."/>
            <person name="Campin R."/>
            <person name="McAtee P."/>
            <person name="Drummond R.S.M."/>
            <person name="Espley R.V."/>
            <person name="Ireland H.S."/>
            <person name="Wu R."/>
            <person name="Atkinson R.G."/>
            <person name="Karunairetnam S."/>
            <person name="Bulley S."/>
            <person name="Chunkath S."/>
            <person name="Hanley Z."/>
            <person name="Storey R."/>
            <person name="Thrimawithana A.H."/>
            <person name="Thomson S."/>
            <person name="David C."/>
            <person name="Testolin R."/>
            <person name="Huang H."/>
            <person name="Hellens R.P."/>
            <person name="Schaffer R.J."/>
        </authorList>
    </citation>
    <scope>NUCLEOTIDE SEQUENCE [LARGE SCALE GENOMIC DNA]</scope>
    <source>
        <strain evidence="17">cv. Red5</strain>
    </source>
</reference>
<evidence type="ECO:0000256" key="12">
    <source>
        <dbReference type="PROSITE-ProRule" id="PRU00175"/>
    </source>
</evidence>
<dbReference type="GO" id="GO:0061630">
    <property type="term" value="F:ubiquitin protein ligase activity"/>
    <property type="evidence" value="ECO:0007669"/>
    <property type="project" value="UniProtKB-EC"/>
</dbReference>
<dbReference type="InterPro" id="IPR044247">
    <property type="entry name" value="SPL2-like"/>
</dbReference>
<comment type="subcellular location">
    <subcellularLocation>
        <location evidence="2">Membrane</location>
        <topology evidence="2">Multi-pass membrane protein</topology>
    </subcellularLocation>
</comment>
<evidence type="ECO:0000256" key="5">
    <source>
        <dbReference type="ARBA" id="ARBA00022692"/>
    </source>
</evidence>
<sequence length="386" mass="42745">MSVHEQAAAAVLSQVALAADGVLLGLALAYVAARSIIRYTVTSSALRKIRDAPSLKVSDLRSVLDDSDSSNDLDGGKLVIVRGIVDSKSAINGNWKSLIPNVLISHESGERCVVLQRTQTCIYNEWRGLFGWTSDLRSLFARSWHKQESTSFRTVPFILVEGGKPYTDYLIVNMDGSKHSLPLVTVYHQLQPISASPYTFLQALFGHEYPVGLLDEEKILPLGKDITAVGICTLKDGIAGIKPCKDLPYFLSDMTKDHMVIGLAFRSKVLLWSGIVLGALSIGILGYAGVRNWNKWQEWRQQQRTQQQNLARTDVDPQSPEDDEAGDIPDGELCVVCLTRRRRSAFIPCGHLVCCQRCALSVERDLAPKCPVCRQEIRSSVRIYDS</sequence>
<dbReference type="AlphaFoldDB" id="A0A2R6R0E1"/>
<dbReference type="InParanoid" id="A0A2R6R0E1"/>
<dbReference type="InterPro" id="IPR013083">
    <property type="entry name" value="Znf_RING/FYVE/PHD"/>
</dbReference>
<dbReference type="Proteomes" id="UP000241394">
    <property type="component" value="Chromosome LG11"/>
</dbReference>
<dbReference type="PANTHER" id="PTHR47355">
    <property type="entry name" value="E3 UBIQUITIN-PROTEIN LIGASE SPL2"/>
    <property type="match status" value="1"/>
</dbReference>
<evidence type="ECO:0000256" key="2">
    <source>
        <dbReference type="ARBA" id="ARBA00004141"/>
    </source>
</evidence>
<evidence type="ECO:0000256" key="3">
    <source>
        <dbReference type="ARBA" id="ARBA00012483"/>
    </source>
</evidence>
<keyword evidence="6" id="KW-0479">Metal-binding</keyword>
<comment type="catalytic activity">
    <reaction evidence="1">
        <text>S-ubiquitinyl-[E2 ubiquitin-conjugating enzyme]-L-cysteine + [acceptor protein]-L-lysine = [E2 ubiquitin-conjugating enzyme]-L-cysteine + N(6)-ubiquitinyl-[acceptor protein]-L-lysine.</text>
        <dbReference type="EC" id="2.3.2.27"/>
    </reaction>
</comment>
<proteinExistence type="predicted"/>
<dbReference type="Gramene" id="PSS18104">
    <property type="protein sequence ID" value="PSS18104"/>
    <property type="gene ID" value="CEY00_Acc12808"/>
</dbReference>
<dbReference type="Pfam" id="PF13920">
    <property type="entry name" value="zf-C3HC4_3"/>
    <property type="match status" value="1"/>
</dbReference>
<keyword evidence="5 14" id="KW-0812">Transmembrane</keyword>
<dbReference type="CDD" id="cd23145">
    <property type="entry name" value="RING-HC_SPL2-like"/>
    <property type="match status" value="1"/>
</dbReference>
<evidence type="ECO:0000256" key="1">
    <source>
        <dbReference type="ARBA" id="ARBA00000900"/>
    </source>
</evidence>
<dbReference type="PANTHER" id="PTHR47355:SF1">
    <property type="entry name" value="E3 UBIQUITIN-PROTEIN LIGASE SPL2"/>
    <property type="match status" value="1"/>
</dbReference>
<dbReference type="InterPro" id="IPR001841">
    <property type="entry name" value="Znf_RING"/>
</dbReference>
<keyword evidence="10 14" id="KW-1133">Transmembrane helix</keyword>
<evidence type="ECO:0000256" key="10">
    <source>
        <dbReference type="ARBA" id="ARBA00022989"/>
    </source>
</evidence>
<reference evidence="16 17" key="1">
    <citation type="submission" date="2017-07" db="EMBL/GenBank/DDBJ databases">
        <title>An improved, manually edited Actinidia chinensis var. chinensis (kiwifruit) genome highlights the challenges associated with draft genomes and gene prediction in plants.</title>
        <authorList>
            <person name="Pilkington S."/>
            <person name="Crowhurst R."/>
            <person name="Hilario E."/>
            <person name="Nardozza S."/>
            <person name="Fraser L."/>
            <person name="Peng Y."/>
            <person name="Gunaseelan K."/>
            <person name="Simpson R."/>
            <person name="Tahir J."/>
            <person name="Deroles S."/>
            <person name="Templeton K."/>
            <person name="Luo Z."/>
            <person name="Davy M."/>
            <person name="Cheng C."/>
            <person name="Mcneilage M."/>
            <person name="Scaglione D."/>
            <person name="Liu Y."/>
            <person name="Zhang Q."/>
            <person name="Datson P."/>
            <person name="De Silva N."/>
            <person name="Gardiner S."/>
            <person name="Bassett H."/>
            <person name="Chagne D."/>
            <person name="Mccallum J."/>
            <person name="Dzierzon H."/>
            <person name="Deng C."/>
            <person name="Wang Y.-Y."/>
            <person name="Barron N."/>
            <person name="Manako K."/>
            <person name="Bowen J."/>
            <person name="Foster T."/>
            <person name="Erridge Z."/>
            <person name="Tiffin H."/>
            <person name="Waite C."/>
            <person name="Davies K."/>
            <person name="Grierson E."/>
            <person name="Laing W."/>
            <person name="Kirk R."/>
            <person name="Chen X."/>
            <person name="Wood M."/>
            <person name="Montefiori M."/>
            <person name="Brummell D."/>
            <person name="Schwinn K."/>
            <person name="Catanach A."/>
            <person name="Fullerton C."/>
            <person name="Li D."/>
            <person name="Meiyalaghan S."/>
            <person name="Nieuwenhuizen N."/>
            <person name="Read N."/>
            <person name="Prakash R."/>
            <person name="Hunter D."/>
            <person name="Zhang H."/>
            <person name="Mckenzie M."/>
            <person name="Knabel M."/>
            <person name="Harris A."/>
            <person name="Allan A."/>
            <person name="Chen A."/>
            <person name="Janssen B."/>
            <person name="Plunkett B."/>
            <person name="Dwamena C."/>
            <person name="Voogd C."/>
            <person name="Leif D."/>
            <person name="Lafferty D."/>
            <person name="Souleyre E."/>
            <person name="Varkonyi-Gasic E."/>
            <person name="Gambi F."/>
            <person name="Hanley J."/>
            <person name="Yao J.-L."/>
            <person name="Cheung J."/>
            <person name="David K."/>
            <person name="Warren B."/>
            <person name="Marsh K."/>
            <person name="Snowden K."/>
            <person name="Lin-Wang K."/>
            <person name="Brian L."/>
            <person name="Martinez-Sanchez M."/>
            <person name="Wang M."/>
            <person name="Ileperuma N."/>
            <person name="Macnee N."/>
            <person name="Campin R."/>
            <person name="Mcatee P."/>
            <person name="Drummond R."/>
            <person name="Espley R."/>
            <person name="Ireland H."/>
            <person name="Wu R."/>
            <person name="Atkinson R."/>
            <person name="Karunairetnam S."/>
            <person name="Bulley S."/>
            <person name="Chunkath S."/>
            <person name="Hanley Z."/>
            <person name="Storey R."/>
            <person name="Thrimawithana A."/>
            <person name="Thomson S."/>
            <person name="David C."/>
            <person name="Testolin R."/>
        </authorList>
    </citation>
    <scope>NUCLEOTIDE SEQUENCE [LARGE SCALE GENOMIC DNA]</scope>
    <source>
        <strain evidence="17">cv. Red5</strain>
        <tissue evidence="16">Young leaf</tissue>
    </source>
</reference>
<evidence type="ECO:0000256" key="4">
    <source>
        <dbReference type="ARBA" id="ARBA00022679"/>
    </source>
</evidence>
<keyword evidence="8" id="KW-0833">Ubl conjugation pathway</keyword>
<dbReference type="OMA" id="RWPQSDY"/>
<keyword evidence="4" id="KW-0808">Transferase</keyword>
<evidence type="ECO:0000256" key="9">
    <source>
        <dbReference type="ARBA" id="ARBA00022833"/>
    </source>
</evidence>
<evidence type="ECO:0000256" key="6">
    <source>
        <dbReference type="ARBA" id="ARBA00022723"/>
    </source>
</evidence>
<evidence type="ECO:0000256" key="8">
    <source>
        <dbReference type="ARBA" id="ARBA00022786"/>
    </source>
</evidence>
<accession>A0A2R6R0E1</accession>
<dbReference type="PROSITE" id="PS50089">
    <property type="entry name" value="ZF_RING_2"/>
    <property type="match status" value="1"/>
</dbReference>
<dbReference type="GO" id="GO:0016567">
    <property type="term" value="P:protein ubiquitination"/>
    <property type="evidence" value="ECO:0007669"/>
    <property type="project" value="InterPro"/>
</dbReference>
<protein>
    <recommendedName>
        <fullName evidence="3">RING-type E3 ubiquitin transferase</fullName>
        <ecNumber evidence="3">2.3.2.27</ecNumber>
    </recommendedName>
</protein>
<evidence type="ECO:0000259" key="15">
    <source>
        <dbReference type="PROSITE" id="PS50089"/>
    </source>
</evidence>
<dbReference type="FunCoup" id="A0A2R6R0E1">
    <property type="interactions" value="3329"/>
</dbReference>
<keyword evidence="11 14" id="KW-0472">Membrane</keyword>
<dbReference type="Pfam" id="PF12483">
    <property type="entry name" value="GIDE"/>
    <property type="match status" value="1"/>
</dbReference>
<dbReference type="InterPro" id="IPR022170">
    <property type="entry name" value="MUL1-like"/>
</dbReference>
<dbReference type="STRING" id="1590841.A0A2R6R0E1"/>
<dbReference type="EC" id="2.3.2.27" evidence="3"/>
<feature type="domain" description="RING-type" evidence="15">
    <location>
        <begin position="334"/>
        <end position="374"/>
    </location>
</feature>
<dbReference type="SMART" id="SM00184">
    <property type="entry name" value="RING"/>
    <property type="match status" value="1"/>
</dbReference>
<dbReference type="OrthoDB" id="1711136at2759"/>
<gene>
    <name evidence="16" type="ORF">CEY00_Acc12808</name>
</gene>
<keyword evidence="17" id="KW-1185">Reference proteome</keyword>
<dbReference type="GO" id="GO:0008270">
    <property type="term" value="F:zinc ion binding"/>
    <property type="evidence" value="ECO:0007669"/>
    <property type="project" value="UniProtKB-KW"/>
</dbReference>
<evidence type="ECO:0000313" key="17">
    <source>
        <dbReference type="Proteomes" id="UP000241394"/>
    </source>
</evidence>
<name>A0A2R6R0E1_ACTCC</name>
<dbReference type="Gene3D" id="3.30.40.10">
    <property type="entry name" value="Zinc/RING finger domain, C3HC4 (zinc finger)"/>
    <property type="match status" value="1"/>
</dbReference>
<evidence type="ECO:0000256" key="11">
    <source>
        <dbReference type="ARBA" id="ARBA00023136"/>
    </source>
</evidence>
<organism evidence="16 17">
    <name type="scientific">Actinidia chinensis var. chinensis</name>
    <name type="common">Chinese soft-hair kiwi</name>
    <dbReference type="NCBI Taxonomy" id="1590841"/>
    <lineage>
        <taxon>Eukaryota</taxon>
        <taxon>Viridiplantae</taxon>
        <taxon>Streptophyta</taxon>
        <taxon>Embryophyta</taxon>
        <taxon>Tracheophyta</taxon>
        <taxon>Spermatophyta</taxon>
        <taxon>Magnoliopsida</taxon>
        <taxon>eudicotyledons</taxon>
        <taxon>Gunneridae</taxon>
        <taxon>Pentapetalae</taxon>
        <taxon>asterids</taxon>
        <taxon>Ericales</taxon>
        <taxon>Actinidiaceae</taxon>
        <taxon>Actinidia</taxon>
    </lineage>
</organism>
<keyword evidence="9" id="KW-0862">Zinc</keyword>
<feature type="region of interest" description="Disordered" evidence="13">
    <location>
        <begin position="306"/>
        <end position="326"/>
    </location>
</feature>
<keyword evidence="7 12" id="KW-0863">Zinc-finger</keyword>